<proteinExistence type="inferred from homology"/>
<keyword evidence="7 10" id="KW-0503">Monooxygenase</keyword>
<evidence type="ECO:0000256" key="4">
    <source>
        <dbReference type="ARBA" id="ARBA00022630"/>
    </source>
</evidence>
<keyword evidence="11" id="KW-1185">Reference proteome</keyword>
<reference evidence="10 11" key="1">
    <citation type="submission" date="2024-06" db="EMBL/GenBank/DDBJ databases">
        <title>Sorghum-associated microbial communities from plants grown in Nebraska, USA.</title>
        <authorList>
            <person name="Schachtman D."/>
        </authorList>
    </citation>
    <scope>NUCLEOTIDE SEQUENCE [LARGE SCALE GENOMIC DNA]</scope>
    <source>
        <strain evidence="10 11">2814</strain>
    </source>
</reference>
<dbReference type="GO" id="GO:0018580">
    <property type="term" value="F:nitronate monooxygenase activity"/>
    <property type="evidence" value="ECO:0007669"/>
    <property type="project" value="UniProtKB-EC"/>
</dbReference>
<keyword evidence="4" id="KW-0285">Flavoprotein</keyword>
<dbReference type="InterPro" id="IPR013785">
    <property type="entry name" value="Aldolase_TIM"/>
</dbReference>
<evidence type="ECO:0000256" key="3">
    <source>
        <dbReference type="ARBA" id="ARBA00022575"/>
    </source>
</evidence>
<gene>
    <name evidence="10" type="ORF">ABIE19_002551</name>
</gene>
<comment type="similarity">
    <text evidence="2">Belongs to the nitronate monooxygenase family. NMO class I subfamily.</text>
</comment>
<comment type="cofactor">
    <cofactor evidence="1">
        <name>FMN</name>
        <dbReference type="ChEBI" id="CHEBI:58210"/>
    </cofactor>
</comment>
<keyword evidence="6 10" id="KW-0560">Oxidoreductase</keyword>
<evidence type="ECO:0000313" key="11">
    <source>
        <dbReference type="Proteomes" id="UP001549313"/>
    </source>
</evidence>
<dbReference type="SUPFAM" id="SSF51412">
    <property type="entry name" value="Inosine monophosphate dehydrogenase (IMPDH)"/>
    <property type="match status" value="1"/>
</dbReference>
<dbReference type="CDD" id="cd04730">
    <property type="entry name" value="NPD_like"/>
    <property type="match status" value="1"/>
</dbReference>
<name>A0ABV2RDG4_9CAUL</name>
<dbReference type="Gene3D" id="3.20.20.70">
    <property type="entry name" value="Aldolase class I"/>
    <property type="match status" value="1"/>
</dbReference>
<sequence length="356" mass="36890">MKTALTARFDLSFPLIQAPMAGTSTPELAAAVSNAGSLGSIAVGAVSAQEARQAIRATKALTDRPFNVNLFCHTPAAPDPVRDRAWIDHLRPLFATFGAAPPETLNDIYQSFVTDDAKLAVLLEERPAVVSVHFGLPRPDQVAALKAAGIALIATATTPEEGRTAVAAGIDMVVAQGMEAGGHRGVFDPADDPRFATLPLTRLLARELHVPVIAAGGIMDGAGIAAALALGAAGAQLGTAFVSCPESAANPAYRAALAGPRAERTRVSPVLSGRPARGIENTFMRRADEALVAAYPYAYDIGKALNAAAGLQGDDGYAPQWAGQAAPLGRALPAAELVEVLAQETRDAVRDLQRLL</sequence>
<dbReference type="PANTHER" id="PTHR42747:SF3">
    <property type="entry name" value="NITRONATE MONOOXYGENASE-RELATED"/>
    <property type="match status" value="1"/>
</dbReference>
<evidence type="ECO:0000256" key="9">
    <source>
        <dbReference type="ARBA" id="ARBA00049401"/>
    </source>
</evidence>
<evidence type="ECO:0000256" key="1">
    <source>
        <dbReference type="ARBA" id="ARBA00001917"/>
    </source>
</evidence>
<dbReference type="EMBL" id="JBEPTF010000003">
    <property type="protein sequence ID" value="MET4684614.1"/>
    <property type="molecule type" value="Genomic_DNA"/>
</dbReference>
<organism evidence="10 11">
    <name type="scientific">Brevundimonas faecalis</name>
    <dbReference type="NCBI Taxonomy" id="947378"/>
    <lineage>
        <taxon>Bacteria</taxon>
        <taxon>Pseudomonadati</taxon>
        <taxon>Pseudomonadota</taxon>
        <taxon>Alphaproteobacteria</taxon>
        <taxon>Caulobacterales</taxon>
        <taxon>Caulobacteraceae</taxon>
        <taxon>Brevundimonas</taxon>
    </lineage>
</organism>
<protein>
    <recommendedName>
        <fullName evidence="8">Propionate 3-nitronate monooxygenase</fullName>
    </recommendedName>
</protein>
<keyword evidence="5" id="KW-0288">FMN</keyword>
<keyword evidence="3" id="KW-0216">Detoxification</keyword>
<dbReference type="Proteomes" id="UP001549313">
    <property type="component" value="Unassembled WGS sequence"/>
</dbReference>
<dbReference type="RefSeq" id="WP_354089564.1">
    <property type="nucleotide sequence ID" value="NZ_JBEPTF010000003.1"/>
</dbReference>
<evidence type="ECO:0000256" key="5">
    <source>
        <dbReference type="ARBA" id="ARBA00022643"/>
    </source>
</evidence>
<comment type="caution">
    <text evidence="10">The sequence shown here is derived from an EMBL/GenBank/DDBJ whole genome shotgun (WGS) entry which is preliminary data.</text>
</comment>
<evidence type="ECO:0000256" key="8">
    <source>
        <dbReference type="ARBA" id="ARBA00031155"/>
    </source>
</evidence>
<evidence type="ECO:0000256" key="7">
    <source>
        <dbReference type="ARBA" id="ARBA00023033"/>
    </source>
</evidence>
<evidence type="ECO:0000313" key="10">
    <source>
        <dbReference type="EMBL" id="MET4684614.1"/>
    </source>
</evidence>
<evidence type="ECO:0000256" key="6">
    <source>
        <dbReference type="ARBA" id="ARBA00023002"/>
    </source>
</evidence>
<evidence type="ECO:0000256" key="2">
    <source>
        <dbReference type="ARBA" id="ARBA00009881"/>
    </source>
</evidence>
<comment type="catalytic activity">
    <reaction evidence="9">
        <text>3 propionate 3-nitronate + 3 O2 + H2O = 3 3-oxopropanoate + 2 nitrate + nitrite + H2O2 + 3 H(+)</text>
        <dbReference type="Rhea" id="RHEA:57332"/>
        <dbReference type="ChEBI" id="CHEBI:15377"/>
        <dbReference type="ChEBI" id="CHEBI:15378"/>
        <dbReference type="ChEBI" id="CHEBI:15379"/>
        <dbReference type="ChEBI" id="CHEBI:16240"/>
        <dbReference type="ChEBI" id="CHEBI:16301"/>
        <dbReference type="ChEBI" id="CHEBI:17632"/>
        <dbReference type="ChEBI" id="CHEBI:33190"/>
        <dbReference type="ChEBI" id="CHEBI:136067"/>
    </reaction>
</comment>
<dbReference type="PANTHER" id="PTHR42747">
    <property type="entry name" value="NITRONATE MONOOXYGENASE-RELATED"/>
    <property type="match status" value="1"/>
</dbReference>
<dbReference type="Pfam" id="PF03060">
    <property type="entry name" value="NMO"/>
    <property type="match status" value="1"/>
</dbReference>
<accession>A0ABV2RDG4</accession>
<dbReference type="InterPro" id="IPR004136">
    <property type="entry name" value="NMO"/>
</dbReference>